<dbReference type="RefSeq" id="WP_017044807.1">
    <property type="nucleotide sequence ID" value="NZ_AJYS02000277.1"/>
</dbReference>
<evidence type="ECO:0000313" key="3">
    <source>
        <dbReference type="Proteomes" id="UP000094808"/>
    </source>
</evidence>
<name>A0A853R0V0_9VIBR</name>
<evidence type="ECO:0000313" key="2">
    <source>
        <dbReference type="EMBL" id="OEE31017.1"/>
    </source>
</evidence>
<proteinExistence type="predicted"/>
<feature type="signal peptide" evidence="1">
    <location>
        <begin position="1"/>
        <end position="23"/>
    </location>
</feature>
<dbReference type="EMBL" id="AJYS02000277">
    <property type="protein sequence ID" value="OEE31017.1"/>
    <property type="molecule type" value="Genomic_DNA"/>
</dbReference>
<keyword evidence="1" id="KW-0732">Signal</keyword>
<gene>
    <name evidence="2" type="ORF">A1QS_11800</name>
</gene>
<protein>
    <submittedName>
        <fullName evidence="2">Uncharacterized protein</fullName>
    </submittedName>
</protein>
<reference evidence="2 3" key="1">
    <citation type="journal article" date="2012" name="Science">
        <title>Ecological populations of bacteria act as socially cohesive units of antibiotic production and resistance.</title>
        <authorList>
            <person name="Cordero O.X."/>
            <person name="Wildschutte H."/>
            <person name="Kirkup B."/>
            <person name="Proehl S."/>
            <person name="Ngo L."/>
            <person name="Hussain F."/>
            <person name="Le Roux F."/>
            <person name="Mincer T."/>
            <person name="Polz M.F."/>
        </authorList>
    </citation>
    <scope>NUCLEOTIDE SEQUENCE [LARGE SCALE GENOMIC DNA]</scope>
    <source>
        <strain evidence="2 3">FS-238</strain>
    </source>
</reference>
<feature type="chain" id="PRO_5032447367" evidence="1">
    <location>
        <begin position="24"/>
        <end position="139"/>
    </location>
</feature>
<keyword evidence="3" id="KW-1185">Reference proteome</keyword>
<accession>A0A853R0V0</accession>
<evidence type="ECO:0000256" key="1">
    <source>
        <dbReference type="SAM" id="SignalP"/>
    </source>
</evidence>
<dbReference type="Proteomes" id="UP000094808">
    <property type="component" value="Unassembled WGS sequence"/>
</dbReference>
<dbReference type="AlphaFoldDB" id="A0A853R0V0"/>
<organism evidence="2 3">
    <name type="scientific">Vibrio ordalii FS-238</name>
    <dbReference type="NCBI Taxonomy" id="617133"/>
    <lineage>
        <taxon>Bacteria</taxon>
        <taxon>Pseudomonadati</taxon>
        <taxon>Pseudomonadota</taxon>
        <taxon>Gammaproteobacteria</taxon>
        <taxon>Vibrionales</taxon>
        <taxon>Vibrionaceae</taxon>
        <taxon>Vibrio</taxon>
    </lineage>
</organism>
<sequence length="139" mass="15556">MFMMKMKPSYYVISMLIAFDVHAADSQCDVISSQLHDVSNGSEAVEHSGGYSVRDNPPIRCAEVVFKTKQSYDKVVAWMNDDFTAIYVDGSEATSNMVRFREDDVKAGYVKMKVNQPITAYVCFGQSSVPISQIECDIK</sequence>
<comment type="caution">
    <text evidence="2">The sequence shown here is derived from an EMBL/GenBank/DDBJ whole genome shotgun (WGS) entry which is preliminary data.</text>
</comment>